<evidence type="ECO:0000313" key="2">
    <source>
        <dbReference type="Proteomes" id="UP000694892"/>
    </source>
</evidence>
<gene>
    <name evidence="1" type="ORF">XELAEV_18010678mg</name>
</gene>
<evidence type="ECO:0000313" key="1">
    <source>
        <dbReference type="EMBL" id="OCT98446.1"/>
    </source>
</evidence>
<proteinExistence type="predicted"/>
<accession>A0A974I264</accession>
<dbReference type="Proteomes" id="UP000694892">
    <property type="component" value="Chromosome 1S"/>
</dbReference>
<name>A0A974I264_XENLA</name>
<dbReference type="AlphaFoldDB" id="A0A974I264"/>
<protein>
    <submittedName>
        <fullName evidence="1">Uncharacterized protein</fullName>
    </submittedName>
</protein>
<dbReference type="EMBL" id="CM004467">
    <property type="protein sequence ID" value="OCT98446.1"/>
    <property type="molecule type" value="Genomic_DNA"/>
</dbReference>
<sequence>MLGLEQLRSSPGAVSVVVYKHSFVSGRNCLFKEKQSVCIVDLTTECPWFSLNLCEVLHSSASPFYCLI</sequence>
<reference evidence="2" key="1">
    <citation type="journal article" date="2016" name="Nature">
        <title>Genome evolution in the allotetraploid frog Xenopus laevis.</title>
        <authorList>
            <person name="Session A.M."/>
            <person name="Uno Y."/>
            <person name="Kwon T."/>
            <person name="Chapman J.A."/>
            <person name="Toyoda A."/>
            <person name="Takahashi S."/>
            <person name="Fukui A."/>
            <person name="Hikosaka A."/>
            <person name="Suzuki A."/>
            <person name="Kondo M."/>
            <person name="van Heeringen S.J."/>
            <person name="Quigley I."/>
            <person name="Heinz S."/>
            <person name="Ogino H."/>
            <person name="Ochi H."/>
            <person name="Hellsten U."/>
            <person name="Lyons J.B."/>
            <person name="Simakov O."/>
            <person name="Putnam N."/>
            <person name="Stites J."/>
            <person name="Kuroki Y."/>
            <person name="Tanaka T."/>
            <person name="Michiue T."/>
            <person name="Watanabe M."/>
            <person name="Bogdanovic O."/>
            <person name="Lister R."/>
            <person name="Georgiou G."/>
            <person name="Paranjpe S.S."/>
            <person name="van Kruijsbergen I."/>
            <person name="Shu S."/>
            <person name="Carlson J."/>
            <person name="Kinoshita T."/>
            <person name="Ohta Y."/>
            <person name="Mawaribuchi S."/>
            <person name="Jenkins J."/>
            <person name="Grimwood J."/>
            <person name="Schmutz J."/>
            <person name="Mitros T."/>
            <person name="Mozaffari S.V."/>
            <person name="Suzuki Y."/>
            <person name="Haramoto Y."/>
            <person name="Yamamoto T.S."/>
            <person name="Takagi C."/>
            <person name="Heald R."/>
            <person name="Miller K."/>
            <person name="Haudenschild C."/>
            <person name="Kitzman J."/>
            <person name="Nakayama T."/>
            <person name="Izutsu Y."/>
            <person name="Robert J."/>
            <person name="Fortriede J."/>
            <person name="Burns K."/>
            <person name="Lotay V."/>
            <person name="Karimi K."/>
            <person name="Yasuoka Y."/>
            <person name="Dichmann D.S."/>
            <person name="Flajnik M.F."/>
            <person name="Houston D.W."/>
            <person name="Shendure J."/>
            <person name="DuPasquier L."/>
            <person name="Vize P.D."/>
            <person name="Zorn A.M."/>
            <person name="Ito M."/>
            <person name="Marcotte E.M."/>
            <person name="Wallingford J.B."/>
            <person name="Ito Y."/>
            <person name="Asashima M."/>
            <person name="Ueno N."/>
            <person name="Matsuda Y."/>
            <person name="Veenstra G.J."/>
            <person name="Fujiyama A."/>
            <person name="Harland R.M."/>
            <person name="Taira M."/>
            <person name="Rokhsar D.S."/>
        </authorList>
    </citation>
    <scope>NUCLEOTIDE SEQUENCE [LARGE SCALE GENOMIC DNA]</scope>
    <source>
        <strain evidence="2">J</strain>
    </source>
</reference>
<organism evidence="1 2">
    <name type="scientific">Xenopus laevis</name>
    <name type="common">African clawed frog</name>
    <dbReference type="NCBI Taxonomy" id="8355"/>
    <lineage>
        <taxon>Eukaryota</taxon>
        <taxon>Metazoa</taxon>
        <taxon>Chordata</taxon>
        <taxon>Craniata</taxon>
        <taxon>Vertebrata</taxon>
        <taxon>Euteleostomi</taxon>
        <taxon>Amphibia</taxon>
        <taxon>Batrachia</taxon>
        <taxon>Anura</taxon>
        <taxon>Pipoidea</taxon>
        <taxon>Pipidae</taxon>
        <taxon>Xenopodinae</taxon>
        <taxon>Xenopus</taxon>
        <taxon>Xenopus</taxon>
    </lineage>
</organism>